<dbReference type="Gene3D" id="1.25.40.20">
    <property type="entry name" value="Ankyrin repeat-containing domain"/>
    <property type="match status" value="2"/>
</dbReference>
<evidence type="ECO:0000313" key="5">
    <source>
        <dbReference type="Proteomes" id="UP000241762"/>
    </source>
</evidence>
<dbReference type="SUPFAM" id="SSF48403">
    <property type="entry name" value="Ankyrin repeat"/>
    <property type="match status" value="1"/>
</dbReference>
<feature type="repeat" description="ANK" evidence="3">
    <location>
        <begin position="154"/>
        <end position="186"/>
    </location>
</feature>
<keyword evidence="2 3" id="KW-0040">ANK repeat</keyword>
<dbReference type="EMBL" id="CP027845">
    <property type="protein sequence ID" value="AVP88012.1"/>
    <property type="molecule type" value="Genomic_DNA"/>
</dbReference>
<dbReference type="RefSeq" id="WP_106874836.1">
    <property type="nucleotide sequence ID" value="NZ_CP027845.1"/>
</dbReference>
<dbReference type="PROSITE" id="PS50088">
    <property type="entry name" value="ANK_REPEAT"/>
    <property type="match status" value="5"/>
</dbReference>
<evidence type="ECO:0000313" key="4">
    <source>
        <dbReference type="EMBL" id="AVP88012.1"/>
    </source>
</evidence>
<feature type="repeat" description="ANK" evidence="3">
    <location>
        <begin position="188"/>
        <end position="220"/>
    </location>
</feature>
<accession>A0A2P1P9Q5</accession>
<dbReference type="AlphaFoldDB" id="A0A2P1P9Q5"/>
<keyword evidence="5" id="KW-1185">Reference proteome</keyword>
<feature type="repeat" description="ANK" evidence="3">
    <location>
        <begin position="221"/>
        <end position="253"/>
    </location>
</feature>
<dbReference type="Proteomes" id="UP000241762">
    <property type="component" value="Chromosome"/>
</dbReference>
<dbReference type="InterPro" id="IPR002110">
    <property type="entry name" value="Ankyrin_rpt"/>
</dbReference>
<dbReference type="KEGG" id="ptc:phytr_10850"/>
<dbReference type="PROSITE" id="PS50297">
    <property type="entry name" value="ANK_REP_REGION"/>
    <property type="match status" value="5"/>
</dbReference>
<dbReference type="InterPro" id="IPR036770">
    <property type="entry name" value="Ankyrin_rpt-contain_sf"/>
</dbReference>
<feature type="repeat" description="ANK" evidence="3">
    <location>
        <begin position="121"/>
        <end position="153"/>
    </location>
</feature>
<reference evidence="4 5" key="1">
    <citation type="submission" date="2018-03" db="EMBL/GenBank/DDBJ databases">
        <title>A gene transfer event suggests a long-term partnership between eustigmatophyte algae and a novel lineage of endosymbiotic bacteria.</title>
        <authorList>
            <person name="Yurchenko T."/>
            <person name="Sevcikova T."/>
            <person name="Pribyl P."/>
            <person name="El Karkouri K."/>
            <person name="Klimes V."/>
            <person name="Amaral R."/>
            <person name="Zbrankova V."/>
            <person name="Kim E."/>
            <person name="Raoult D."/>
            <person name="Santos L.M.A."/>
            <person name="Elias M."/>
        </authorList>
    </citation>
    <scope>NUCLEOTIDE SEQUENCE [LARGE SCALE GENOMIC DNA]</scope>
    <source>
        <strain evidence="4">CCALA 838</strain>
    </source>
</reference>
<dbReference type="PANTHER" id="PTHR24171">
    <property type="entry name" value="ANKYRIN REPEAT DOMAIN-CONTAINING PROTEIN 39-RELATED"/>
    <property type="match status" value="1"/>
</dbReference>
<name>A0A2P1P9Q5_9RICK</name>
<feature type="repeat" description="ANK" evidence="3">
    <location>
        <begin position="88"/>
        <end position="120"/>
    </location>
</feature>
<dbReference type="OrthoDB" id="7164484at2"/>
<evidence type="ECO:0000256" key="3">
    <source>
        <dbReference type="PROSITE-ProRule" id="PRU00023"/>
    </source>
</evidence>
<dbReference type="SMART" id="SM00248">
    <property type="entry name" value="ANK"/>
    <property type="match status" value="8"/>
</dbReference>
<dbReference type="Pfam" id="PF12796">
    <property type="entry name" value="Ank_2"/>
    <property type="match status" value="2"/>
</dbReference>
<sequence>MTIYPKRPPKPEPTQEEIERDSIIAAAWDGDLPCVKALLEKGVNSNITNSRGETPLFMASKGGHPRLVNYLLARKDELKLDLNTKDILGETPLNAATNDGFQDIAVALIEAGADVDIPCNCNRTPVQHAAQRGDMKTLRSLIDAGADLDVGNLYNVKPVHLAALEGRIEALQELIKAGADVNSYSAFFGQHPIHVAVMKARMEATQYLIDAGAYIEVLDKYGNTPLASAAKEGYIWVIRALTKSGAKVNPSNVKPEQQPLYQAIKGGHHDSVLLLCKSGAKIDFEQELIKQYFVPDILSTLFDVSTLTLPEKVFAMYKMTKTLERKGNLHDAFAKKMLSKTDCFLRSIVRETSQSEPPQEEVKKLEDLVEKIKVVRKPTTPLSLEMFELLNKVAWGQMQEEINVERKCAEDLRPIVTIQMIYQLNNHSSDGTKEHISESTEKIDFHNTYKIVNEETFYSMQAECKNSCDNDHMELVGAVGAS</sequence>
<evidence type="ECO:0000256" key="1">
    <source>
        <dbReference type="ARBA" id="ARBA00022737"/>
    </source>
</evidence>
<organism evidence="4 5">
    <name type="scientific">Candidatus Phycorickettsia trachydisci</name>
    <dbReference type="NCBI Taxonomy" id="2115978"/>
    <lineage>
        <taxon>Bacteria</taxon>
        <taxon>Pseudomonadati</taxon>
        <taxon>Pseudomonadota</taxon>
        <taxon>Alphaproteobacteria</taxon>
        <taxon>Rickettsiales</taxon>
        <taxon>Rickettsiaceae</taxon>
        <taxon>Candidatus Phycorickettsia</taxon>
    </lineage>
</organism>
<protein>
    <submittedName>
        <fullName evidence="4">Uncharacterized protein</fullName>
    </submittedName>
</protein>
<keyword evidence="1" id="KW-0677">Repeat</keyword>
<proteinExistence type="predicted"/>
<gene>
    <name evidence="4" type="ORF">phytr_10850</name>
</gene>
<dbReference type="Pfam" id="PF00023">
    <property type="entry name" value="Ank"/>
    <property type="match status" value="2"/>
</dbReference>
<evidence type="ECO:0000256" key="2">
    <source>
        <dbReference type="ARBA" id="ARBA00023043"/>
    </source>
</evidence>